<keyword evidence="2" id="KW-1185">Reference proteome</keyword>
<dbReference type="AlphaFoldDB" id="A0A502KYD9"/>
<dbReference type="EMBL" id="SAWY01000020">
    <property type="protein sequence ID" value="TPH15185.1"/>
    <property type="molecule type" value="Genomic_DNA"/>
</dbReference>
<name>A0A502KYD9_9GAMM</name>
<evidence type="ECO:0000313" key="2">
    <source>
        <dbReference type="Proteomes" id="UP000315303"/>
    </source>
</evidence>
<sequence>MCSTPKANQQLKAKRTDNVVSILSALDEDARKAFTERANKAAEKRLKDSGYLVEHAPIRSVSFNAKSNIDLAHYKSEECHESQGGIMAFISGIFGRILHR</sequence>
<protein>
    <submittedName>
        <fullName evidence="1">Uncharacterized protein</fullName>
    </submittedName>
</protein>
<dbReference type="RefSeq" id="WP_140603340.1">
    <property type="nucleotide sequence ID" value="NZ_SAWY01000020.1"/>
</dbReference>
<evidence type="ECO:0000313" key="1">
    <source>
        <dbReference type="EMBL" id="TPH15185.1"/>
    </source>
</evidence>
<accession>A0A502KYD9</accession>
<reference evidence="1 2" key="1">
    <citation type="submission" date="2019-01" db="EMBL/GenBank/DDBJ databases">
        <title>Litorilituus lipolytica sp. nov., isolated from intertidal sand of the Yellow Sea in China.</title>
        <authorList>
            <person name="Liu A."/>
        </authorList>
    </citation>
    <scope>NUCLEOTIDE SEQUENCE [LARGE SCALE GENOMIC DNA]</scope>
    <source>
        <strain evidence="1 2">RZ04</strain>
    </source>
</reference>
<comment type="caution">
    <text evidence="1">The sequence shown here is derived from an EMBL/GenBank/DDBJ whole genome shotgun (WGS) entry which is preliminary data.</text>
</comment>
<gene>
    <name evidence="1" type="ORF">EPA86_10240</name>
</gene>
<dbReference type="Proteomes" id="UP000315303">
    <property type="component" value="Unassembled WGS sequence"/>
</dbReference>
<proteinExistence type="predicted"/>
<organism evidence="1 2">
    <name type="scientific">Litorilituus lipolyticus</name>
    <dbReference type="NCBI Taxonomy" id="2491017"/>
    <lineage>
        <taxon>Bacteria</taxon>
        <taxon>Pseudomonadati</taxon>
        <taxon>Pseudomonadota</taxon>
        <taxon>Gammaproteobacteria</taxon>
        <taxon>Alteromonadales</taxon>
        <taxon>Colwelliaceae</taxon>
        <taxon>Litorilituus</taxon>
    </lineage>
</organism>
<dbReference type="OrthoDB" id="6228851at2"/>